<organism evidence="1">
    <name type="scientific">marine sediment metagenome</name>
    <dbReference type="NCBI Taxonomy" id="412755"/>
    <lineage>
        <taxon>unclassified sequences</taxon>
        <taxon>metagenomes</taxon>
        <taxon>ecological metagenomes</taxon>
    </lineage>
</organism>
<gene>
    <name evidence="1" type="ORF">LCGC14_2587430</name>
</gene>
<accession>A0A0F9B0M2</accession>
<dbReference type="EMBL" id="LAZR01043348">
    <property type="protein sequence ID" value="KKL07297.1"/>
    <property type="molecule type" value="Genomic_DNA"/>
</dbReference>
<sequence>DFNLFIELVKISCFKNKTEIKRIPVSIVREDQKQEFIEFEHVLVPEMRKRLFMNIFLSNFKEGEIITLSRFGKSTSTGLDAEDFYYRFFYAYFNICIKEEIKDGWLILRYLYQEWKEGIENNIMHAKLSFDLEGFTLNNLENHSFENKFDVEMMDIIHIMKSTEGGVSSSDLSRFIKLTLRANLRVKIKVSASGGDPSYRKELKDYREGYKTHLRDLYLFVCSFYLNNYRFLWKRPKLELPWYFTPIKLKEINKIYSETRQLLSKENFSDVTNMYTKICESNIEKQEEVLLDSFFRTYQHEDINTYFIFDIFTFFESIFTRGITDYIKLRFRLNGASFLTSELSAFWDIYNFFGTIYDIRSLAVHGAKWYKKFEEYIKNSNSKMDDHDFTIKVKEFRERILKYMNKGILFIIEQRLTNPNFSKELSADTLYFFNKNKIFKQTGDKEKIIKILKGRYEKEKIKYKDKWEE</sequence>
<comment type="caution">
    <text evidence="1">The sequence shown here is derived from an EMBL/GenBank/DDBJ whole genome shotgun (WGS) entry which is preliminary data.</text>
</comment>
<protein>
    <submittedName>
        <fullName evidence="1">Uncharacterized protein</fullName>
    </submittedName>
</protein>
<dbReference type="AlphaFoldDB" id="A0A0F9B0M2"/>
<proteinExistence type="predicted"/>
<feature type="non-terminal residue" evidence="1">
    <location>
        <position position="1"/>
    </location>
</feature>
<name>A0A0F9B0M2_9ZZZZ</name>
<evidence type="ECO:0000313" key="1">
    <source>
        <dbReference type="EMBL" id="KKL07297.1"/>
    </source>
</evidence>
<feature type="non-terminal residue" evidence="1">
    <location>
        <position position="469"/>
    </location>
</feature>
<reference evidence="1" key="1">
    <citation type="journal article" date="2015" name="Nature">
        <title>Complex archaea that bridge the gap between prokaryotes and eukaryotes.</title>
        <authorList>
            <person name="Spang A."/>
            <person name="Saw J.H."/>
            <person name="Jorgensen S.L."/>
            <person name="Zaremba-Niedzwiedzka K."/>
            <person name="Martijn J."/>
            <person name="Lind A.E."/>
            <person name="van Eijk R."/>
            <person name="Schleper C."/>
            <person name="Guy L."/>
            <person name="Ettema T.J."/>
        </authorList>
    </citation>
    <scope>NUCLEOTIDE SEQUENCE</scope>
</reference>